<proteinExistence type="predicted"/>
<organism evidence="2 3">
    <name type="scientific">Actinopolymorpha rutila</name>
    <dbReference type="NCBI Taxonomy" id="446787"/>
    <lineage>
        <taxon>Bacteria</taxon>
        <taxon>Bacillati</taxon>
        <taxon>Actinomycetota</taxon>
        <taxon>Actinomycetes</taxon>
        <taxon>Propionibacteriales</taxon>
        <taxon>Actinopolymorphaceae</taxon>
        <taxon>Actinopolymorpha</taxon>
    </lineage>
</organism>
<feature type="compositionally biased region" description="Basic and acidic residues" evidence="1">
    <location>
        <begin position="762"/>
        <end position="789"/>
    </location>
</feature>
<feature type="compositionally biased region" description="Basic and acidic residues" evidence="1">
    <location>
        <begin position="546"/>
        <end position="556"/>
    </location>
</feature>
<dbReference type="Proteomes" id="UP000579605">
    <property type="component" value="Unassembled WGS sequence"/>
</dbReference>
<dbReference type="AlphaFoldDB" id="A0A852Z6V7"/>
<dbReference type="EMBL" id="JACBZH010000001">
    <property type="protein sequence ID" value="NYH89017.1"/>
    <property type="molecule type" value="Genomic_DNA"/>
</dbReference>
<sequence>MTGRRPVPPAGGTTGAPREPGSSAGTGERWGWELRAPEVTPPQPFADQPPGLPPADAPWLTRLAGRRDRTPLGWWSHVRRVCGLALCGGATWMSTALSGDVGHWTTGTLGAGTAVVGYFTVRPLVLPWWSDLRYRRWRRSVLADQGPVLAQTREWARRRAEHDRVRTAAERPQRWEPVRPVTTHRVDVYGGDPDGAGALLLSVAGSLLDTGAEVTLVDLSQDGISHSVTRKAREDHRAVEAVLLPDGLAALDLLAGLSAEDVGGVVAEAVHVTERERAPGGDRTLDATLIEQLCGCLSGPLTFTRLHASVRVVAYQEACPPQLTREEYDRLTGLLGEGARRSTEARLFRLAAALRRLAALESESRPGAGSEGSPAEPAARPALKVWELSERVGDLAGDLLAHVVFQVLLYRLRGEEDLSGQVVALVGADRFRRTHIERLDRLARRRGVRLVLLFRHLREDAVEVLGGGEAVMFLRLGNAREAEQAAAFIGRDHRLVLSQFTVSRSASLATTVGTSRADSVSDQQAKTSGRQWSRSREYHYGALMDFPHDSGARTRMDQSSSSTGRSTSATSGTSRSEQSGSTEGQAMGYQRVYEFSVEPAFLQALSPTAFVLVDPRDPGSPRLGDCGPELSQEQRDATTSLRRPEFGADEIGTRVGDELRARLARSAGLPDVAALAGREMPEPPGLPRAPAGPGTAAGDRGLPDVERLGEAGNRPPEPSDRWDDEPPAYDESSGHEEPPSRDGPRPGDEPLPHDPSVAPDEQPLRESRLPRERWEGMFRRRPDRDEPPD</sequence>
<feature type="compositionally biased region" description="Polar residues" evidence="1">
    <location>
        <begin position="511"/>
        <end position="532"/>
    </location>
</feature>
<protein>
    <submittedName>
        <fullName evidence="2">Uncharacterized protein</fullName>
    </submittedName>
</protein>
<keyword evidence="3" id="KW-1185">Reference proteome</keyword>
<feature type="compositionally biased region" description="Basic and acidic residues" evidence="1">
    <location>
        <begin position="732"/>
        <end position="752"/>
    </location>
</feature>
<reference evidence="2 3" key="1">
    <citation type="submission" date="2020-07" db="EMBL/GenBank/DDBJ databases">
        <title>Sequencing the genomes of 1000 actinobacteria strains.</title>
        <authorList>
            <person name="Klenk H.-P."/>
        </authorList>
    </citation>
    <scope>NUCLEOTIDE SEQUENCE [LARGE SCALE GENOMIC DNA]</scope>
    <source>
        <strain evidence="2 3">DSM 18448</strain>
    </source>
</reference>
<gene>
    <name evidence="2" type="ORF">F4554_001655</name>
</gene>
<feature type="region of interest" description="Disordered" evidence="1">
    <location>
        <begin position="1"/>
        <end position="56"/>
    </location>
</feature>
<dbReference type="RefSeq" id="WP_179786823.1">
    <property type="nucleotide sequence ID" value="NZ_BAAARR010000003.1"/>
</dbReference>
<evidence type="ECO:0000256" key="1">
    <source>
        <dbReference type="SAM" id="MobiDB-lite"/>
    </source>
</evidence>
<feature type="region of interest" description="Disordered" evidence="1">
    <location>
        <begin position="619"/>
        <end position="646"/>
    </location>
</feature>
<comment type="caution">
    <text evidence="2">The sequence shown here is derived from an EMBL/GenBank/DDBJ whole genome shotgun (WGS) entry which is preliminary data.</text>
</comment>
<name>A0A852Z6V7_9ACTN</name>
<feature type="compositionally biased region" description="Low complexity" evidence="1">
    <location>
        <begin position="688"/>
        <end position="698"/>
    </location>
</feature>
<feature type="region of interest" description="Disordered" evidence="1">
    <location>
        <begin position="511"/>
        <end position="584"/>
    </location>
</feature>
<feature type="region of interest" description="Disordered" evidence="1">
    <location>
        <begin position="677"/>
        <end position="789"/>
    </location>
</feature>
<evidence type="ECO:0000313" key="2">
    <source>
        <dbReference type="EMBL" id="NYH89017.1"/>
    </source>
</evidence>
<evidence type="ECO:0000313" key="3">
    <source>
        <dbReference type="Proteomes" id="UP000579605"/>
    </source>
</evidence>
<feature type="compositionally biased region" description="Basic and acidic residues" evidence="1">
    <location>
        <begin position="632"/>
        <end position="646"/>
    </location>
</feature>
<feature type="compositionally biased region" description="Low complexity" evidence="1">
    <location>
        <begin position="559"/>
        <end position="576"/>
    </location>
</feature>
<accession>A0A852Z6V7</accession>